<dbReference type="InterPro" id="IPR018247">
    <property type="entry name" value="EF_Hand_1_Ca_BS"/>
</dbReference>
<dbReference type="Gene3D" id="2.60.120.260">
    <property type="entry name" value="Galactose-binding domain-like"/>
    <property type="match status" value="1"/>
</dbReference>
<evidence type="ECO:0000259" key="2">
    <source>
        <dbReference type="PROSITE" id="PS51841"/>
    </source>
</evidence>
<dbReference type="Pfam" id="PF13290">
    <property type="entry name" value="CHB_HEX_C_1"/>
    <property type="match status" value="2"/>
</dbReference>
<feature type="domain" description="LTD" evidence="2">
    <location>
        <begin position="1114"/>
        <end position="1241"/>
    </location>
</feature>
<name>A0A518ASH1_9BACT</name>
<dbReference type="InterPro" id="IPR036415">
    <property type="entry name" value="Lamin_tail_dom_sf"/>
</dbReference>
<accession>A0A518ASH1</accession>
<evidence type="ECO:0000313" key="4">
    <source>
        <dbReference type="Proteomes" id="UP000315750"/>
    </source>
</evidence>
<feature type="region of interest" description="Disordered" evidence="1">
    <location>
        <begin position="1489"/>
        <end position="1538"/>
    </location>
</feature>
<dbReference type="PROSITE" id="PS00018">
    <property type="entry name" value="EF_HAND_1"/>
    <property type="match status" value="2"/>
</dbReference>
<dbReference type="Pfam" id="PF08757">
    <property type="entry name" value="CotH"/>
    <property type="match status" value="1"/>
</dbReference>
<feature type="region of interest" description="Disordered" evidence="1">
    <location>
        <begin position="1416"/>
        <end position="1439"/>
    </location>
</feature>
<dbReference type="KEGG" id="amuc:Pan181_39040"/>
<protein>
    <submittedName>
        <fullName evidence="3">CotH protein</fullName>
    </submittedName>
</protein>
<dbReference type="Gene3D" id="1.10.1330.10">
    <property type="entry name" value="Dockerin domain"/>
    <property type="match status" value="1"/>
</dbReference>
<dbReference type="InterPro" id="IPR001322">
    <property type="entry name" value="Lamin_tail_dom"/>
</dbReference>
<dbReference type="InterPro" id="IPR014867">
    <property type="entry name" value="Spore_coat_CotH_CotH2/3/7"/>
</dbReference>
<dbReference type="Pfam" id="PF00932">
    <property type="entry name" value="LTD"/>
    <property type="match status" value="2"/>
</dbReference>
<feature type="compositionally biased region" description="Low complexity" evidence="1">
    <location>
        <begin position="1504"/>
        <end position="1523"/>
    </location>
</feature>
<dbReference type="RefSeq" id="WP_145248989.1">
    <property type="nucleotide sequence ID" value="NZ_CP036278.1"/>
</dbReference>
<sequence length="1538" mass="166237">MRKRLKFEALEPRELLAADLIITEFLASNDGILEDGDGDPFDWIEIYNHGDESVDLQGYHLTDNYDNLSKWSFPTSAVLDPNEFLVVFASGNDSLDSAGNFHTNFSLSDDGEYLALVDPSGSVLSAYGSATTDYGPQDTNISYGVGFLTETSILVTPESTVQYLRPSNGLVDGIWMMPDFDDSTWQTGTASLGYELSGSNYASAGLLDTVLPAGTRSAYVRIPFQVDDPSTLLTTLQMKYDDGFIAYINGTRVASASAPETLNYLSTATGSHDDSQAVQFVDFNIASYTDLLHEGENLLAIHMLNRSASSSDMLAAIQMPALLGDPIDLQDVGQLTYPTPGQPNTPLLASDVIFSQTGGVYSEEIMLALSTSDSSETIRYTIDGSDPTEASYLYTGPFSMNRSRQIRARSFGANGELGQVRAESYTFAVTSASSFNSDLPIIVLENWGGGTPGTTDFETAALNLYEVDPATGRASFDSAPTLSTLIGQHRRGKSTAGNAKTNLRVELRDETGEDKEVSLLGMPSESDWILYAPFTFDRAMLRNTLYYDLSRQLGKWAPRIRFVEVYANFEGGYLSSDQYMGVYVLMENVKRDGDRVDIDELTPTQNSGSAITGGYMVVSDTPDSDTPGAATWRTDRNNPTLNDAIFINEEPEYEDLSPEQIDYIRGYIQDFEDALYGPNSTDPELGYEAYFEVDTSIDHHILRLLSKEPDSLRLSTYLTKERDGKLAFGPVWDFDRSSGPDNDARAADPQGWYLPDVDFFESDWWGELFDDPDFAQRWVDRWQELRSNVLSDENLLATINGQAAQIAEAQARNFVRWSGYVVPNSGPYADPALTGWEGEVSHLANWVVARANWVDKQLMMMPAVSIPAGNVPEGQTITLQADSQDTSIYYTLDGSDPRDEGGALSPSAILYTGPITVNGTLQLNARSYANPLGKPLSSSYYLPYYSPSNILDGDENTQHINLGGAGSGLIITPEYGLSVVQSFVINTVSSLYGSYPTNWILYGTNNSINSTDNSTGTGEQWTLIDSGSLQAPGRSYTSEAITVDNTSTAYSSYKLVFSTVANSSDFGISDLSFYQTPDGTGTPVLSPNDQVLAIHSANSQMVAVNTGWSSLVSNVYSAAMPADATNLRISELHYHPAEPNAAELQLAPGTEDNNYEFLELTNTSGHTISLTGVQISGGITYDFSTSSVLTLAPGESVVVVENLTAFHARYGESILVAGVYDGKLSNGGEQITVTDIYGQTIVDFTYSDDAPWPDSVDGDGPSLEVTDPFGDYSFAGNWHVSASTGGTPGEFFTVSGDFDRNGIVDMDDYQLWKSTYGSTTILAADGNQDGTVSLADYTVWRDNLGATVAALAQLAGVTDSAPTPATETVPGTTLGDTSTAAAETASADSSVLVVSTNSAESESSAAVDAAMAIADESEPTTVSNSSQQQKLAASPLATSLDRSLHQSAKPLRRTHFDATPDQLPTPALDHLHLVDRVLGELEQKDWLDKSASKGQLPRPHQAPASLADSTLAESSLASSNSLAQQVFTQTQRQARRGR</sequence>
<dbReference type="SUPFAM" id="SSF74853">
    <property type="entry name" value="Lamin A/C globular tail domain"/>
    <property type="match status" value="1"/>
</dbReference>
<reference evidence="3 4" key="1">
    <citation type="submission" date="2019-02" db="EMBL/GenBank/DDBJ databases">
        <title>Deep-cultivation of Planctomycetes and their phenomic and genomic characterization uncovers novel biology.</title>
        <authorList>
            <person name="Wiegand S."/>
            <person name="Jogler M."/>
            <person name="Boedeker C."/>
            <person name="Pinto D."/>
            <person name="Vollmers J."/>
            <person name="Rivas-Marin E."/>
            <person name="Kohn T."/>
            <person name="Peeters S.H."/>
            <person name="Heuer A."/>
            <person name="Rast P."/>
            <person name="Oberbeckmann S."/>
            <person name="Bunk B."/>
            <person name="Jeske O."/>
            <person name="Meyerdierks A."/>
            <person name="Storesund J.E."/>
            <person name="Kallscheuer N."/>
            <person name="Luecker S."/>
            <person name="Lage O.M."/>
            <person name="Pohl T."/>
            <person name="Merkel B.J."/>
            <person name="Hornburger P."/>
            <person name="Mueller R.-W."/>
            <person name="Bruemmer F."/>
            <person name="Labrenz M."/>
            <person name="Spormann A.M."/>
            <person name="Op den Camp H."/>
            <person name="Overmann J."/>
            <person name="Amann R."/>
            <person name="Jetten M.S.M."/>
            <person name="Mascher T."/>
            <person name="Medema M.H."/>
            <person name="Devos D.P."/>
            <person name="Kaster A.-K."/>
            <person name="Ovreas L."/>
            <person name="Rohde M."/>
            <person name="Galperin M.Y."/>
            <person name="Jogler C."/>
        </authorList>
    </citation>
    <scope>NUCLEOTIDE SEQUENCE [LARGE SCALE GENOMIC DNA]</scope>
    <source>
        <strain evidence="3 4">Pan181</strain>
    </source>
</reference>
<evidence type="ECO:0000256" key="1">
    <source>
        <dbReference type="SAM" id="MobiDB-lite"/>
    </source>
</evidence>
<dbReference type="GO" id="GO:0000272">
    <property type="term" value="P:polysaccharide catabolic process"/>
    <property type="evidence" value="ECO:0007669"/>
    <property type="project" value="InterPro"/>
</dbReference>
<organism evidence="3 4">
    <name type="scientific">Aeoliella mucimassa</name>
    <dbReference type="NCBI Taxonomy" id="2527972"/>
    <lineage>
        <taxon>Bacteria</taxon>
        <taxon>Pseudomonadati</taxon>
        <taxon>Planctomycetota</taxon>
        <taxon>Planctomycetia</taxon>
        <taxon>Pirellulales</taxon>
        <taxon>Lacipirellulaceae</taxon>
        <taxon>Aeoliella</taxon>
    </lineage>
</organism>
<dbReference type="EMBL" id="CP036278">
    <property type="protein sequence ID" value="QDU57683.1"/>
    <property type="molecule type" value="Genomic_DNA"/>
</dbReference>
<gene>
    <name evidence="3" type="ORF">Pan181_39040</name>
</gene>
<keyword evidence="4" id="KW-1185">Reference proteome</keyword>
<dbReference type="SUPFAM" id="SSF63446">
    <property type="entry name" value="Type I dockerin domain"/>
    <property type="match status" value="1"/>
</dbReference>
<dbReference type="Proteomes" id="UP000315750">
    <property type="component" value="Chromosome"/>
</dbReference>
<dbReference type="InterPro" id="IPR059177">
    <property type="entry name" value="GH29D-like_dom"/>
</dbReference>
<feature type="domain" description="LTD" evidence="2">
    <location>
        <begin position="7"/>
        <end position="131"/>
    </location>
</feature>
<proteinExistence type="predicted"/>
<dbReference type="OrthoDB" id="223034at2"/>
<evidence type="ECO:0000313" key="3">
    <source>
        <dbReference type="EMBL" id="QDU57683.1"/>
    </source>
</evidence>
<dbReference type="PROSITE" id="PS51841">
    <property type="entry name" value="LTD"/>
    <property type="match status" value="2"/>
</dbReference>
<dbReference type="Gene3D" id="2.60.40.1260">
    <property type="entry name" value="Lamin Tail domain"/>
    <property type="match status" value="1"/>
</dbReference>
<feature type="compositionally biased region" description="Polar residues" evidence="1">
    <location>
        <begin position="1419"/>
        <end position="1439"/>
    </location>
</feature>
<dbReference type="InterPro" id="IPR036439">
    <property type="entry name" value="Dockerin_dom_sf"/>
</dbReference>